<evidence type="ECO:0000259" key="3">
    <source>
        <dbReference type="Pfam" id="PF03469"/>
    </source>
</evidence>
<organism evidence="4 5">
    <name type="scientific">Eragrostis curvula</name>
    <name type="common">weeping love grass</name>
    <dbReference type="NCBI Taxonomy" id="38414"/>
    <lineage>
        <taxon>Eukaryota</taxon>
        <taxon>Viridiplantae</taxon>
        <taxon>Streptophyta</taxon>
        <taxon>Embryophyta</taxon>
        <taxon>Tracheophyta</taxon>
        <taxon>Spermatophyta</taxon>
        <taxon>Magnoliopsida</taxon>
        <taxon>Liliopsida</taxon>
        <taxon>Poales</taxon>
        <taxon>Poaceae</taxon>
        <taxon>PACMAD clade</taxon>
        <taxon>Chloridoideae</taxon>
        <taxon>Eragrostideae</taxon>
        <taxon>Eragrostidinae</taxon>
        <taxon>Eragrostis</taxon>
    </lineage>
</organism>
<reference evidence="4 5" key="1">
    <citation type="journal article" date="2019" name="Sci. Rep.">
        <title>A high-quality genome of Eragrostis curvula grass provides insights into Poaceae evolution and supports new strategies to enhance forage quality.</title>
        <authorList>
            <person name="Carballo J."/>
            <person name="Santos B.A.C.M."/>
            <person name="Zappacosta D."/>
            <person name="Garbus I."/>
            <person name="Selva J.P."/>
            <person name="Gallo C.A."/>
            <person name="Diaz A."/>
            <person name="Albertini E."/>
            <person name="Caccamo M."/>
            <person name="Echenique V."/>
        </authorList>
    </citation>
    <scope>NUCLEOTIDE SEQUENCE [LARGE SCALE GENOMIC DNA]</scope>
    <source>
        <strain evidence="5">cv. Victoria</strain>
        <tissue evidence="4">Leaf</tissue>
    </source>
</reference>
<evidence type="ECO:0000313" key="4">
    <source>
        <dbReference type="EMBL" id="TVU21918.1"/>
    </source>
</evidence>
<dbReference type="Pfam" id="PF03469">
    <property type="entry name" value="XH"/>
    <property type="match status" value="1"/>
</dbReference>
<protein>
    <recommendedName>
        <fullName evidence="3">Factor of DNA methylation 1-5/IDN2 domain-containing protein</fullName>
    </recommendedName>
</protein>
<accession>A0A5J9UFL2</accession>
<dbReference type="Gramene" id="TVU21918">
    <property type="protein sequence ID" value="TVU21918"/>
    <property type="gene ID" value="EJB05_31589"/>
</dbReference>
<evidence type="ECO:0000313" key="5">
    <source>
        <dbReference type="Proteomes" id="UP000324897"/>
    </source>
</evidence>
<gene>
    <name evidence="4" type="ORF">EJB05_31589</name>
</gene>
<dbReference type="InterPro" id="IPR005379">
    <property type="entry name" value="FDM1-5/IDN2_XH"/>
</dbReference>
<proteinExistence type="predicted"/>
<feature type="coiled-coil region" evidence="1">
    <location>
        <begin position="369"/>
        <end position="396"/>
    </location>
</feature>
<dbReference type="Proteomes" id="UP000324897">
    <property type="component" value="Unassembled WGS sequence"/>
</dbReference>
<dbReference type="PANTHER" id="PTHR21596">
    <property type="entry name" value="RIBONUCLEASE P SUBUNIT P38"/>
    <property type="match status" value="1"/>
</dbReference>
<dbReference type="OrthoDB" id="678967at2759"/>
<feature type="region of interest" description="Disordered" evidence="2">
    <location>
        <begin position="144"/>
        <end position="164"/>
    </location>
</feature>
<dbReference type="GO" id="GO:0080188">
    <property type="term" value="P:gene silencing by siRNA-directed DNA methylation"/>
    <property type="evidence" value="ECO:0007669"/>
    <property type="project" value="InterPro"/>
</dbReference>
<sequence length="585" mass="67712">MLSADGETSGPEGPRISCGVEQGVDGVSGAGDGQNPRVEAGSKKRKASVLSRDSNNLAGNGEGLEVECVDFLRMSMEVETLRSELDEDEKELGYCEEYEKLRFEMDLKDKEMQCLRTQIEGLQAKYNKLDEELHAKYEKQHEELEGKYEKRNEELQGKYEKQNQKLEAKYEKKNEELHAKYEKQHEELQGKYEKRNEELQGKHEKLEAKYEKKNEELHAKYEKQHEELQGKHEKQNEELQGKYEKQNQKLEAKYEKKKEELESMHKEKNNELQAKYEKQTEELQGKNVGLHRNIACTLENQIDAKKKQLRQLEGLYSTMEFSLAQLGECQETPDKSCDEGLFSSFKHLDPNSKLVDQSSAEISGVDGKADDETLKEQKLEMEVAKLDAEIEIKMDKLLELLEGAKLVEELGSAAVWKSIQANIELQNIRRELIDGFERLRAWPMVYSTAVGIKRMGEIKDYPVFRVACQRRHGENKSDDYAAMLFSKWYEKLGDPSWHPFKIVESDGKLKEVLDDQDGNLLQLRAEYGDDVCNEVTTALIEMNEYNPSGRYCVRELWNFKEGRKATVKEAIHGLEAAWKRLRRKV</sequence>
<dbReference type="PANTHER" id="PTHR21596:SF3">
    <property type="entry name" value="FACTOR OF DNA METHYLATION 1-RELATED"/>
    <property type="match status" value="1"/>
</dbReference>
<feature type="region of interest" description="Disordered" evidence="2">
    <location>
        <begin position="176"/>
        <end position="268"/>
    </location>
</feature>
<feature type="region of interest" description="Disordered" evidence="2">
    <location>
        <begin position="1"/>
        <end position="60"/>
    </location>
</feature>
<feature type="domain" description="Factor of DNA methylation 1-5/IDN2" evidence="3">
    <location>
        <begin position="453"/>
        <end position="584"/>
    </location>
</feature>
<keyword evidence="5" id="KW-1185">Reference proteome</keyword>
<dbReference type="InterPro" id="IPR045177">
    <property type="entry name" value="FDM1-5/IDN2"/>
</dbReference>
<evidence type="ECO:0000256" key="1">
    <source>
        <dbReference type="SAM" id="Coils"/>
    </source>
</evidence>
<name>A0A5J9UFL2_9POAL</name>
<evidence type="ECO:0000256" key="2">
    <source>
        <dbReference type="SAM" id="MobiDB-lite"/>
    </source>
</evidence>
<dbReference type="EMBL" id="RWGY01000026">
    <property type="protein sequence ID" value="TVU21918.1"/>
    <property type="molecule type" value="Genomic_DNA"/>
</dbReference>
<keyword evidence="1" id="KW-0175">Coiled coil</keyword>
<comment type="caution">
    <text evidence="4">The sequence shown here is derived from an EMBL/GenBank/DDBJ whole genome shotgun (WGS) entry which is preliminary data.</text>
</comment>
<dbReference type="AlphaFoldDB" id="A0A5J9UFL2"/>